<dbReference type="GO" id="GO:0005351">
    <property type="term" value="F:carbohydrate:proton symporter activity"/>
    <property type="evidence" value="ECO:0007669"/>
    <property type="project" value="TreeGrafter"/>
</dbReference>
<protein>
    <recommendedName>
        <fullName evidence="8">Major facilitator superfamily (MFS) profile domain-containing protein</fullName>
    </recommendedName>
</protein>
<dbReference type="InterPro" id="IPR050360">
    <property type="entry name" value="MFS_Sugar_Transporters"/>
</dbReference>
<dbReference type="GO" id="GO:0016020">
    <property type="term" value="C:membrane"/>
    <property type="evidence" value="ECO:0007669"/>
    <property type="project" value="UniProtKB-SubCell"/>
</dbReference>
<dbReference type="EMBL" id="JANPWZ010001835">
    <property type="protein sequence ID" value="KAJ3562904.1"/>
    <property type="molecule type" value="Genomic_DNA"/>
</dbReference>
<dbReference type="Proteomes" id="UP001148614">
    <property type="component" value="Unassembled WGS sequence"/>
</dbReference>
<dbReference type="AlphaFoldDB" id="A0A9W8TJW2"/>
<dbReference type="PANTHER" id="PTHR48022">
    <property type="entry name" value="PLASTIDIC GLUCOSE TRANSPORTER 4"/>
    <property type="match status" value="1"/>
</dbReference>
<comment type="subcellular location">
    <subcellularLocation>
        <location evidence="1">Membrane</location>
        <topology evidence="1">Multi-pass membrane protein</topology>
    </subcellularLocation>
</comment>
<dbReference type="Pfam" id="PF00083">
    <property type="entry name" value="Sugar_tr"/>
    <property type="match status" value="1"/>
</dbReference>
<dbReference type="PANTHER" id="PTHR48022:SF5">
    <property type="entry name" value="ALPHA-GLUCOSIDES PERMEASE MPH2-RELATED"/>
    <property type="match status" value="1"/>
</dbReference>
<keyword evidence="7" id="KW-1185">Reference proteome</keyword>
<evidence type="ECO:0000256" key="2">
    <source>
        <dbReference type="ARBA" id="ARBA00022692"/>
    </source>
</evidence>
<keyword evidence="3 5" id="KW-1133">Transmembrane helix</keyword>
<evidence type="ECO:0000256" key="3">
    <source>
        <dbReference type="ARBA" id="ARBA00022989"/>
    </source>
</evidence>
<keyword evidence="4 5" id="KW-0472">Membrane</keyword>
<evidence type="ECO:0000256" key="4">
    <source>
        <dbReference type="ARBA" id="ARBA00023136"/>
    </source>
</evidence>
<comment type="caution">
    <text evidence="6">The sequence shown here is derived from an EMBL/GenBank/DDBJ whole genome shotgun (WGS) entry which is preliminary data.</text>
</comment>
<gene>
    <name evidence="6" type="ORF">NPX13_g8388</name>
</gene>
<evidence type="ECO:0008006" key="8">
    <source>
        <dbReference type="Google" id="ProtNLM"/>
    </source>
</evidence>
<proteinExistence type="predicted"/>
<name>A0A9W8TJW2_9PEZI</name>
<feature type="transmembrane region" description="Helical" evidence="5">
    <location>
        <begin position="66"/>
        <end position="86"/>
    </location>
</feature>
<dbReference type="InterPro" id="IPR036259">
    <property type="entry name" value="MFS_trans_sf"/>
</dbReference>
<organism evidence="6 7">
    <name type="scientific">Xylaria arbuscula</name>
    <dbReference type="NCBI Taxonomy" id="114810"/>
    <lineage>
        <taxon>Eukaryota</taxon>
        <taxon>Fungi</taxon>
        <taxon>Dikarya</taxon>
        <taxon>Ascomycota</taxon>
        <taxon>Pezizomycotina</taxon>
        <taxon>Sordariomycetes</taxon>
        <taxon>Xylariomycetidae</taxon>
        <taxon>Xylariales</taxon>
        <taxon>Xylariaceae</taxon>
        <taxon>Xylaria</taxon>
    </lineage>
</organism>
<evidence type="ECO:0000313" key="6">
    <source>
        <dbReference type="EMBL" id="KAJ3562904.1"/>
    </source>
</evidence>
<evidence type="ECO:0000256" key="5">
    <source>
        <dbReference type="SAM" id="Phobius"/>
    </source>
</evidence>
<feature type="transmembrane region" description="Helical" evidence="5">
    <location>
        <begin position="31"/>
        <end position="54"/>
    </location>
</feature>
<dbReference type="VEuPathDB" id="FungiDB:F4678DRAFT_444335"/>
<keyword evidence="2 5" id="KW-0812">Transmembrane</keyword>
<sequence>MVYVDSLEKAATKGTTYLDCFRGTNGRRTELACIAWVADAICGAVLGGLTVSLYSKAGISFQIQVSVRLGVSILALATTITTWFIINKIGRKSLLLGGVCAAMTTLLVAGLLGIPKNLSDTGAIVAGTLLMVLSVIGSIISPVIYTIVAEIPSTRLRIKTIALARGAYYIANAGLVATITEKQLDPETKGRTYAELSILFENNVPARKFKAAQVGPIKFSNGHGREDLAIHIANTSALEYQTRNLATMTA</sequence>
<accession>A0A9W8TJW2</accession>
<evidence type="ECO:0000313" key="7">
    <source>
        <dbReference type="Proteomes" id="UP001148614"/>
    </source>
</evidence>
<dbReference type="InterPro" id="IPR005828">
    <property type="entry name" value="MFS_sugar_transport-like"/>
</dbReference>
<evidence type="ECO:0000256" key="1">
    <source>
        <dbReference type="ARBA" id="ARBA00004141"/>
    </source>
</evidence>
<feature type="transmembrane region" description="Helical" evidence="5">
    <location>
        <begin position="124"/>
        <end position="148"/>
    </location>
</feature>
<reference evidence="6" key="1">
    <citation type="submission" date="2022-07" db="EMBL/GenBank/DDBJ databases">
        <title>Genome Sequence of Xylaria arbuscula.</title>
        <authorList>
            <person name="Buettner E."/>
        </authorList>
    </citation>
    <scope>NUCLEOTIDE SEQUENCE</scope>
    <source>
        <strain evidence="6">VT107</strain>
    </source>
</reference>
<dbReference type="Gene3D" id="1.20.1250.20">
    <property type="entry name" value="MFS general substrate transporter like domains"/>
    <property type="match status" value="1"/>
</dbReference>
<feature type="transmembrane region" description="Helical" evidence="5">
    <location>
        <begin position="93"/>
        <end position="112"/>
    </location>
</feature>
<dbReference type="SUPFAM" id="SSF103473">
    <property type="entry name" value="MFS general substrate transporter"/>
    <property type="match status" value="1"/>
</dbReference>